<comment type="caution">
    <text evidence="2">The sequence shown here is derived from an EMBL/GenBank/DDBJ whole genome shotgun (WGS) entry which is preliminary data.</text>
</comment>
<keyword evidence="3" id="KW-1185">Reference proteome</keyword>
<keyword evidence="1" id="KW-0812">Transmembrane</keyword>
<dbReference type="Proteomes" id="UP001269081">
    <property type="component" value="Unassembled WGS sequence"/>
</dbReference>
<reference evidence="2 3" key="1">
    <citation type="submission" date="2023-07" db="EMBL/GenBank/DDBJ databases">
        <title>Sorghum-associated microbial communities from plants grown in Nebraska, USA.</title>
        <authorList>
            <person name="Schachtman D."/>
        </authorList>
    </citation>
    <scope>NUCLEOTIDE SEQUENCE [LARGE SCALE GENOMIC DNA]</scope>
    <source>
        <strain evidence="2 3">4129</strain>
    </source>
</reference>
<accession>A0ABU1YA80</accession>
<organism evidence="2 3">
    <name type="scientific">Flavobacterium piscis</name>
    <dbReference type="NCBI Taxonomy" id="1114874"/>
    <lineage>
        <taxon>Bacteria</taxon>
        <taxon>Pseudomonadati</taxon>
        <taxon>Bacteroidota</taxon>
        <taxon>Flavobacteriia</taxon>
        <taxon>Flavobacteriales</taxon>
        <taxon>Flavobacteriaceae</taxon>
        <taxon>Flavobacterium</taxon>
    </lineage>
</organism>
<feature type="transmembrane region" description="Helical" evidence="1">
    <location>
        <begin position="6"/>
        <end position="25"/>
    </location>
</feature>
<keyword evidence="1" id="KW-1133">Transmembrane helix</keyword>
<keyword evidence="1" id="KW-0472">Membrane</keyword>
<sequence length="29" mass="3424">MVLFGISHYDLVFIMVALMYGYIITTRKK</sequence>
<proteinExistence type="predicted"/>
<gene>
    <name evidence="2" type="ORF">J2W48_002387</name>
</gene>
<name>A0ABU1YA80_9FLAO</name>
<evidence type="ECO:0000313" key="3">
    <source>
        <dbReference type="Proteomes" id="UP001269081"/>
    </source>
</evidence>
<evidence type="ECO:0000256" key="1">
    <source>
        <dbReference type="SAM" id="Phobius"/>
    </source>
</evidence>
<protein>
    <submittedName>
        <fullName evidence="2">Uncharacterized protein</fullName>
    </submittedName>
</protein>
<evidence type="ECO:0000313" key="2">
    <source>
        <dbReference type="EMBL" id="MDR7210446.1"/>
    </source>
</evidence>
<dbReference type="EMBL" id="JAVDWQ010000007">
    <property type="protein sequence ID" value="MDR7210446.1"/>
    <property type="molecule type" value="Genomic_DNA"/>
</dbReference>